<sequence>MLVRFAAAFLATAWNVAHLPIMLPSKTTRHSQEGDAHIALRRSILLQLLLSLLLGQGTFPVPRSSIGRCPFLQVHMRRRDRVNELPPSPRAYERLIVPPSTVRDQDAYTAKAASANPTNSKFGTCGFSFSTHIACAQHQCGHGCDTDHDQQRQRSARYKRSTRQGAWSVSNPDGPPPLTPSASYRRQAFQFSGLVDGGSISPSLVLSLTLAITTSPPLKSSSSLRPSSTPQAALSRSVASHLIGYVCTHIDTLPKSMSIPMPMPLSLSSARRTARPLALAGLPSHSTTKQTVGGTRQPEPSSTFQTTTSMAAFAEVSSASTQGSSLAPANEDVTPTAQHTFVDNMDFITEAQEVDGMHHDSRRLWCLLTHLDMNNPGSSHEIKDRNEHDAAQRSSSSSCCVNPLGIIRRPDARRSALLLLSSLLYGASTAQVKSVEKLEYWERTSEDSMVAITKLHVNQLSLVALTAVLQQLLRKESGREFCSGVGSSVVRQAAGGVGSFDYGRTEIRLVDVSTWSLPFDGALARDAQQAAGASRIELAAPTLIELQEHAARQAQQ</sequence>
<feature type="region of interest" description="Disordered" evidence="1">
    <location>
        <begin position="377"/>
        <end position="397"/>
    </location>
</feature>
<feature type="compositionally biased region" description="Basic and acidic residues" evidence="1">
    <location>
        <begin position="380"/>
        <end position="391"/>
    </location>
</feature>
<dbReference type="EMBL" id="KB446539">
    <property type="protein sequence ID" value="EME44396.1"/>
    <property type="molecule type" value="Genomic_DNA"/>
</dbReference>
<reference evidence="3" key="1">
    <citation type="journal article" date="2012" name="PLoS Genet.">
        <title>The genomes of the fungal plant pathogens Cladosporium fulvum and Dothistroma septosporum reveal adaptation to different hosts and lifestyles but also signatures of common ancestry.</title>
        <authorList>
            <person name="de Wit P.J.G.M."/>
            <person name="van der Burgt A."/>
            <person name="Oekmen B."/>
            <person name="Stergiopoulos I."/>
            <person name="Abd-Elsalam K.A."/>
            <person name="Aerts A.L."/>
            <person name="Bahkali A.H."/>
            <person name="Beenen H.G."/>
            <person name="Chettri P."/>
            <person name="Cox M.P."/>
            <person name="Datema E."/>
            <person name="de Vries R.P."/>
            <person name="Dhillon B."/>
            <person name="Ganley A.R."/>
            <person name="Griffiths S.A."/>
            <person name="Guo Y."/>
            <person name="Hamelin R.C."/>
            <person name="Henrissat B."/>
            <person name="Kabir M.S."/>
            <person name="Jashni M.K."/>
            <person name="Kema G."/>
            <person name="Klaubauf S."/>
            <person name="Lapidus A."/>
            <person name="Levasseur A."/>
            <person name="Lindquist E."/>
            <person name="Mehrabi R."/>
            <person name="Ohm R.A."/>
            <person name="Owen T.J."/>
            <person name="Salamov A."/>
            <person name="Schwelm A."/>
            <person name="Schijlen E."/>
            <person name="Sun H."/>
            <person name="van den Burg H.A."/>
            <person name="van Ham R.C.H.J."/>
            <person name="Zhang S."/>
            <person name="Goodwin S.B."/>
            <person name="Grigoriev I.V."/>
            <person name="Collemare J."/>
            <person name="Bradshaw R.E."/>
        </authorList>
    </citation>
    <scope>NUCLEOTIDE SEQUENCE [LARGE SCALE GENOMIC DNA]</scope>
    <source>
        <strain evidence="3">NZE10 / CBS 128990</strain>
    </source>
</reference>
<accession>N1PM16</accession>
<evidence type="ECO:0000256" key="1">
    <source>
        <dbReference type="SAM" id="MobiDB-lite"/>
    </source>
</evidence>
<name>N1PM16_DOTSN</name>
<proteinExistence type="predicted"/>
<protein>
    <submittedName>
        <fullName evidence="2">Uncharacterized protein</fullName>
    </submittedName>
</protein>
<gene>
    <name evidence="2" type="ORF">DOTSEDRAFT_80148</name>
</gene>
<organism evidence="2 3">
    <name type="scientific">Dothistroma septosporum (strain NZE10 / CBS 128990)</name>
    <name type="common">Red band needle blight fungus</name>
    <name type="synonym">Mycosphaerella pini</name>
    <dbReference type="NCBI Taxonomy" id="675120"/>
    <lineage>
        <taxon>Eukaryota</taxon>
        <taxon>Fungi</taxon>
        <taxon>Dikarya</taxon>
        <taxon>Ascomycota</taxon>
        <taxon>Pezizomycotina</taxon>
        <taxon>Dothideomycetes</taxon>
        <taxon>Dothideomycetidae</taxon>
        <taxon>Mycosphaerellales</taxon>
        <taxon>Mycosphaerellaceae</taxon>
        <taxon>Dothistroma</taxon>
    </lineage>
</organism>
<dbReference type="HOGENOM" id="CLU_490032_0_0_1"/>
<reference evidence="2 3" key="2">
    <citation type="journal article" date="2012" name="PLoS Pathog.">
        <title>Diverse lifestyles and strategies of plant pathogenesis encoded in the genomes of eighteen Dothideomycetes fungi.</title>
        <authorList>
            <person name="Ohm R.A."/>
            <person name="Feau N."/>
            <person name="Henrissat B."/>
            <person name="Schoch C.L."/>
            <person name="Horwitz B.A."/>
            <person name="Barry K.W."/>
            <person name="Condon B.J."/>
            <person name="Copeland A.C."/>
            <person name="Dhillon B."/>
            <person name="Glaser F."/>
            <person name="Hesse C.N."/>
            <person name="Kosti I."/>
            <person name="LaButti K."/>
            <person name="Lindquist E.A."/>
            <person name="Lucas S."/>
            <person name="Salamov A.A."/>
            <person name="Bradshaw R.E."/>
            <person name="Ciuffetti L."/>
            <person name="Hamelin R.C."/>
            <person name="Kema G.H.J."/>
            <person name="Lawrence C."/>
            <person name="Scott J.A."/>
            <person name="Spatafora J.W."/>
            <person name="Turgeon B.G."/>
            <person name="de Wit P.J.G.M."/>
            <person name="Zhong S."/>
            <person name="Goodwin S.B."/>
            <person name="Grigoriev I.V."/>
        </authorList>
    </citation>
    <scope>NUCLEOTIDE SEQUENCE [LARGE SCALE GENOMIC DNA]</scope>
    <source>
        <strain evidence="3">NZE10 / CBS 128990</strain>
    </source>
</reference>
<dbReference type="AlphaFoldDB" id="N1PM16"/>
<feature type="region of interest" description="Disordered" evidence="1">
    <location>
        <begin position="284"/>
        <end position="304"/>
    </location>
</feature>
<evidence type="ECO:0000313" key="2">
    <source>
        <dbReference type="EMBL" id="EME44396.1"/>
    </source>
</evidence>
<dbReference type="Proteomes" id="UP000016933">
    <property type="component" value="Unassembled WGS sequence"/>
</dbReference>
<evidence type="ECO:0000313" key="3">
    <source>
        <dbReference type="Proteomes" id="UP000016933"/>
    </source>
</evidence>
<feature type="region of interest" description="Disordered" evidence="1">
    <location>
        <begin position="142"/>
        <end position="182"/>
    </location>
</feature>
<keyword evidence="3" id="KW-1185">Reference proteome</keyword>